<gene>
    <name evidence="12" type="ORF">HNQ37_001100</name>
</gene>
<dbReference type="SMART" id="SM00382">
    <property type="entry name" value="AAA"/>
    <property type="match status" value="1"/>
</dbReference>
<feature type="domain" description="ABC transporter" evidence="10">
    <location>
        <begin position="330"/>
        <end position="566"/>
    </location>
</feature>
<keyword evidence="3" id="KW-1003">Cell membrane</keyword>
<comment type="subcellular location">
    <subcellularLocation>
        <location evidence="1">Cell membrane</location>
        <topology evidence="1">Multi-pass membrane protein</topology>
    </subcellularLocation>
</comment>
<keyword evidence="7 9" id="KW-1133">Transmembrane helix</keyword>
<reference evidence="12 13" key="1">
    <citation type="submission" date="2020-08" db="EMBL/GenBank/DDBJ databases">
        <title>Genomic Encyclopedia of Type Strains, Phase IV (KMG-IV): sequencing the most valuable type-strain genomes for metagenomic binning, comparative biology and taxonomic classification.</title>
        <authorList>
            <person name="Goeker M."/>
        </authorList>
    </citation>
    <scope>NUCLEOTIDE SEQUENCE [LARGE SCALE GENOMIC DNA]</scope>
    <source>
        <strain evidence="12 13">DSM 14925</strain>
    </source>
</reference>
<dbReference type="PROSITE" id="PS00211">
    <property type="entry name" value="ABC_TRANSPORTER_1"/>
    <property type="match status" value="1"/>
</dbReference>
<evidence type="ECO:0000256" key="4">
    <source>
        <dbReference type="ARBA" id="ARBA00022692"/>
    </source>
</evidence>
<keyword evidence="13" id="KW-1185">Reference proteome</keyword>
<feature type="transmembrane region" description="Helical" evidence="9">
    <location>
        <begin position="154"/>
        <end position="177"/>
    </location>
</feature>
<dbReference type="RefSeq" id="WP_183540056.1">
    <property type="nucleotide sequence ID" value="NZ_DASWOY010000021.1"/>
</dbReference>
<keyword evidence="2" id="KW-0813">Transport</keyword>
<feature type="transmembrane region" description="Helical" evidence="9">
    <location>
        <begin position="12"/>
        <end position="31"/>
    </location>
</feature>
<keyword evidence="5" id="KW-0547">Nucleotide-binding</keyword>
<sequence length="591" mass="65372">MIIIGKKYLQPLPVFLAIFFLIVQVVTNLLLPNLTSDIINKGIAKSDLNYIWAQGGTMLIVALVSWLAAVLNVYYASIQSQRLGMRLRSDLFEKVIKMDESAFSDFGDATLITRTTNDVTQLQNVYQTALRMMLMSPLMLIGSIFMAWNLDHNLIWVFIVALPLLAIVAVVNIAMVMPRFRLMQEKIDKINLIFQQGLTGVRVIRAFNRDNYEIEKFDRANKDLTKISQFVMATVAMLGPIMTVILSATNLAIVWFGAQLIGKGLMGLGNLVAFLTYATQILLSFMQLTAVMVMVPRAQVSAVRANEILNTEEKIVDPENSESLSAPIEMKFIDVSYAFSNAERPALSRINFTVTKGQTLAIIGGTGSGKSTLLSLIARLMDVTSGEILIAGRDIRSLSQYNLHEKISLTQQKAVLFSGTVKSNMLYGRPEATDAMIWTALDIAQATDFVKEQGGLEMTVEQNGGNFSGGQRQRLAIARTLIKDADYYCFDDSFSALDFATDTKLRTAINSSPQFQDKIKIIVAQRIATVMNADQILVLDKGEVVGLGDHASLAKNCSAYQDIMRSQLSEKDLESMGISLKIEEVTEGDRS</sequence>
<dbReference type="Pfam" id="PF00005">
    <property type="entry name" value="ABC_tran"/>
    <property type="match status" value="1"/>
</dbReference>
<dbReference type="InterPro" id="IPR011527">
    <property type="entry name" value="ABC1_TM_dom"/>
</dbReference>
<keyword evidence="6 12" id="KW-0067">ATP-binding</keyword>
<evidence type="ECO:0000256" key="5">
    <source>
        <dbReference type="ARBA" id="ARBA00022741"/>
    </source>
</evidence>
<dbReference type="InterPro" id="IPR039421">
    <property type="entry name" value="Type_1_exporter"/>
</dbReference>
<dbReference type="SUPFAM" id="SSF52540">
    <property type="entry name" value="P-loop containing nucleoside triphosphate hydrolases"/>
    <property type="match status" value="1"/>
</dbReference>
<evidence type="ECO:0000256" key="1">
    <source>
        <dbReference type="ARBA" id="ARBA00004651"/>
    </source>
</evidence>
<dbReference type="EMBL" id="JACHHV010000017">
    <property type="protein sequence ID" value="MBB5888208.1"/>
    <property type="molecule type" value="Genomic_DNA"/>
</dbReference>
<name>A0A841C909_9LACT</name>
<feature type="transmembrane region" description="Helical" evidence="9">
    <location>
        <begin position="51"/>
        <end position="76"/>
    </location>
</feature>
<accession>A0A841C909</accession>
<evidence type="ECO:0000313" key="13">
    <source>
        <dbReference type="Proteomes" id="UP000562464"/>
    </source>
</evidence>
<dbReference type="CDD" id="cd18548">
    <property type="entry name" value="ABC_6TM_Tm287_like"/>
    <property type="match status" value="1"/>
</dbReference>
<dbReference type="Gene3D" id="3.40.50.300">
    <property type="entry name" value="P-loop containing nucleotide triphosphate hydrolases"/>
    <property type="match status" value="1"/>
</dbReference>
<dbReference type="PROSITE" id="PS50929">
    <property type="entry name" value="ABC_TM1F"/>
    <property type="match status" value="1"/>
</dbReference>
<dbReference type="InterPro" id="IPR003439">
    <property type="entry name" value="ABC_transporter-like_ATP-bd"/>
</dbReference>
<dbReference type="InterPro" id="IPR017871">
    <property type="entry name" value="ABC_transporter-like_CS"/>
</dbReference>
<proteinExistence type="predicted"/>
<dbReference type="AlphaFoldDB" id="A0A841C909"/>
<dbReference type="InterPro" id="IPR036640">
    <property type="entry name" value="ABC1_TM_sf"/>
</dbReference>
<comment type="caution">
    <text evidence="12">The sequence shown here is derived from an EMBL/GenBank/DDBJ whole genome shotgun (WGS) entry which is preliminary data.</text>
</comment>
<evidence type="ECO:0000259" key="11">
    <source>
        <dbReference type="PROSITE" id="PS50929"/>
    </source>
</evidence>
<dbReference type="SUPFAM" id="SSF90123">
    <property type="entry name" value="ABC transporter transmembrane region"/>
    <property type="match status" value="1"/>
</dbReference>
<evidence type="ECO:0000256" key="2">
    <source>
        <dbReference type="ARBA" id="ARBA00022448"/>
    </source>
</evidence>
<feature type="transmembrane region" description="Helical" evidence="9">
    <location>
        <begin position="230"/>
        <end position="256"/>
    </location>
</feature>
<keyword evidence="4 9" id="KW-0812">Transmembrane</keyword>
<dbReference type="FunFam" id="3.40.50.300:FF:000854">
    <property type="entry name" value="Multidrug ABC transporter ATP-binding protein"/>
    <property type="match status" value="1"/>
</dbReference>
<evidence type="ECO:0000256" key="9">
    <source>
        <dbReference type="SAM" id="Phobius"/>
    </source>
</evidence>
<evidence type="ECO:0000313" key="12">
    <source>
        <dbReference type="EMBL" id="MBB5888208.1"/>
    </source>
</evidence>
<organism evidence="12 13">
    <name type="scientific">Lactovum miscens</name>
    <dbReference type="NCBI Taxonomy" id="190387"/>
    <lineage>
        <taxon>Bacteria</taxon>
        <taxon>Bacillati</taxon>
        <taxon>Bacillota</taxon>
        <taxon>Bacilli</taxon>
        <taxon>Lactobacillales</taxon>
        <taxon>Streptococcaceae</taxon>
        <taxon>Lactovum</taxon>
    </lineage>
</organism>
<feature type="domain" description="ABC transmembrane type-1" evidence="11">
    <location>
        <begin position="15"/>
        <end position="297"/>
    </location>
</feature>
<dbReference type="GO" id="GO:0005886">
    <property type="term" value="C:plasma membrane"/>
    <property type="evidence" value="ECO:0007669"/>
    <property type="project" value="UniProtKB-SubCell"/>
</dbReference>
<dbReference type="Pfam" id="PF00664">
    <property type="entry name" value="ABC_membrane"/>
    <property type="match status" value="1"/>
</dbReference>
<dbReference type="Proteomes" id="UP000562464">
    <property type="component" value="Unassembled WGS sequence"/>
</dbReference>
<feature type="transmembrane region" description="Helical" evidence="9">
    <location>
        <begin position="129"/>
        <end position="148"/>
    </location>
</feature>
<dbReference type="InterPro" id="IPR027417">
    <property type="entry name" value="P-loop_NTPase"/>
</dbReference>
<keyword evidence="8 9" id="KW-0472">Membrane</keyword>
<dbReference type="GO" id="GO:0015421">
    <property type="term" value="F:ABC-type oligopeptide transporter activity"/>
    <property type="evidence" value="ECO:0007669"/>
    <property type="project" value="TreeGrafter"/>
</dbReference>
<dbReference type="Gene3D" id="1.20.1560.10">
    <property type="entry name" value="ABC transporter type 1, transmembrane domain"/>
    <property type="match status" value="1"/>
</dbReference>
<protein>
    <submittedName>
        <fullName evidence="12">ATP-binding cassette subfamily B protein</fullName>
    </submittedName>
</protein>
<evidence type="ECO:0000256" key="7">
    <source>
        <dbReference type="ARBA" id="ARBA00022989"/>
    </source>
</evidence>
<feature type="transmembrane region" description="Helical" evidence="9">
    <location>
        <begin position="268"/>
        <end position="295"/>
    </location>
</feature>
<dbReference type="GO" id="GO:0016887">
    <property type="term" value="F:ATP hydrolysis activity"/>
    <property type="evidence" value="ECO:0007669"/>
    <property type="project" value="InterPro"/>
</dbReference>
<evidence type="ECO:0000256" key="3">
    <source>
        <dbReference type="ARBA" id="ARBA00022475"/>
    </source>
</evidence>
<evidence type="ECO:0000259" key="10">
    <source>
        <dbReference type="PROSITE" id="PS50893"/>
    </source>
</evidence>
<dbReference type="PANTHER" id="PTHR43394">
    <property type="entry name" value="ATP-DEPENDENT PERMEASE MDL1, MITOCHONDRIAL"/>
    <property type="match status" value="1"/>
</dbReference>
<dbReference type="GO" id="GO:0005524">
    <property type="term" value="F:ATP binding"/>
    <property type="evidence" value="ECO:0007669"/>
    <property type="project" value="UniProtKB-KW"/>
</dbReference>
<dbReference type="PROSITE" id="PS50893">
    <property type="entry name" value="ABC_TRANSPORTER_2"/>
    <property type="match status" value="1"/>
</dbReference>
<dbReference type="PANTHER" id="PTHR43394:SF1">
    <property type="entry name" value="ATP-BINDING CASSETTE SUB-FAMILY B MEMBER 10, MITOCHONDRIAL"/>
    <property type="match status" value="1"/>
</dbReference>
<evidence type="ECO:0000256" key="6">
    <source>
        <dbReference type="ARBA" id="ARBA00022840"/>
    </source>
</evidence>
<dbReference type="InterPro" id="IPR003593">
    <property type="entry name" value="AAA+_ATPase"/>
</dbReference>
<evidence type="ECO:0000256" key="8">
    <source>
        <dbReference type="ARBA" id="ARBA00023136"/>
    </source>
</evidence>